<proteinExistence type="predicted"/>
<dbReference type="Proteomes" id="UP000236173">
    <property type="component" value="Unassembled WGS sequence"/>
</dbReference>
<accession>A0A2H5XFL4</accession>
<protein>
    <submittedName>
        <fullName evidence="2">Uncharacterized protein</fullName>
    </submittedName>
</protein>
<dbReference type="EMBL" id="BEHT01000045">
    <property type="protein sequence ID" value="GBC99972.1"/>
    <property type="molecule type" value="Genomic_DNA"/>
</dbReference>
<dbReference type="AlphaFoldDB" id="A0A2H5XFL4"/>
<evidence type="ECO:0000313" key="2">
    <source>
        <dbReference type="EMBL" id="GBC99972.1"/>
    </source>
</evidence>
<feature type="signal peptide" evidence="1">
    <location>
        <begin position="1"/>
        <end position="18"/>
    </location>
</feature>
<evidence type="ECO:0000256" key="1">
    <source>
        <dbReference type="SAM" id="SignalP"/>
    </source>
</evidence>
<keyword evidence="1" id="KW-0732">Signal</keyword>
<feature type="chain" id="PRO_5014156647" evidence="1">
    <location>
        <begin position="19"/>
        <end position="53"/>
    </location>
</feature>
<name>A0A2H5XFL4_9BACT</name>
<sequence>MRWLTLLALLGALVGASASVSVQRTQATECPGKIVCPLIGEEICRCCCPLNGK</sequence>
<gene>
    <name evidence="2" type="ORF">HRbin17_02505</name>
</gene>
<organism evidence="2 3">
    <name type="scientific">Candidatus Fervidibacter japonicus</name>
    <dbReference type="NCBI Taxonomy" id="2035412"/>
    <lineage>
        <taxon>Bacteria</taxon>
        <taxon>Candidatus Fervidibacterota</taxon>
        <taxon>Candidatus Fervidibacter</taxon>
    </lineage>
</organism>
<evidence type="ECO:0000313" key="3">
    <source>
        <dbReference type="Proteomes" id="UP000236173"/>
    </source>
</evidence>
<comment type="caution">
    <text evidence="2">The sequence shown here is derived from an EMBL/GenBank/DDBJ whole genome shotgun (WGS) entry which is preliminary data.</text>
</comment>
<reference evidence="3" key="1">
    <citation type="submission" date="2017-09" db="EMBL/GenBank/DDBJ databases">
        <title>Metaegenomics of thermophilic ammonia-oxidizing enrichment culture.</title>
        <authorList>
            <person name="Kato S."/>
            <person name="Suzuki K."/>
        </authorList>
    </citation>
    <scope>NUCLEOTIDE SEQUENCE [LARGE SCALE GENOMIC DNA]</scope>
</reference>